<comment type="caution">
    <text evidence="1">The sequence shown here is derived from an EMBL/GenBank/DDBJ whole genome shotgun (WGS) entry which is preliminary data.</text>
</comment>
<protein>
    <submittedName>
        <fullName evidence="1">Uncharacterized protein</fullName>
    </submittedName>
</protein>
<sequence>MYSQLNETMGALLHICGDGCRTIGPRDRMLKGTQVFVDILLAKDLRPSFVTFLFARSICPWWMCSLQTHVATS</sequence>
<gene>
    <name evidence="1" type="ORF">MKW98_004089</name>
</gene>
<dbReference type="AlphaFoldDB" id="A0AAD4XPU5"/>
<accession>A0AAD4XPU5</accession>
<evidence type="ECO:0000313" key="2">
    <source>
        <dbReference type="Proteomes" id="UP001202328"/>
    </source>
</evidence>
<name>A0AAD4XPU5_9MAGN</name>
<reference evidence="1" key="1">
    <citation type="submission" date="2022-04" db="EMBL/GenBank/DDBJ databases">
        <title>A functionally conserved STORR gene fusion in Papaver species that diverged 16.8 million years ago.</title>
        <authorList>
            <person name="Catania T."/>
        </authorList>
    </citation>
    <scope>NUCLEOTIDE SEQUENCE</scope>
    <source>
        <strain evidence="1">S-188037</strain>
    </source>
</reference>
<dbReference type="EMBL" id="JAJJMB010007553">
    <property type="protein sequence ID" value="KAI3929935.1"/>
    <property type="molecule type" value="Genomic_DNA"/>
</dbReference>
<evidence type="ECO:0000313" key="1">
    <source>
        <dbReference type="EMBL" id="KAI3929935.1"/>
    </source>
</evidence>
<dbReference type="Proteomes" id="UP001202328">
    <property type="component" value="Unassembled WGS sequence"/>
</dbReference>
<organism evidence="1 2">
    <name type="scientific">Papaver atlanticum</name>
    <dbReference type="NCBI Taxonomy" id="357466"/>
    <lineage>
        <taxon>Eukaryota</taxon>
        <taxon>Viridiplantae</taxon>
        <taxon>Streptophyta</taxon>
        <taxon>Embryophyta</taxon>
        <taxon>Tracheophyta</taxon>
        <taxon>Spermatophyta</taxon>
        <taxon>Magnoliopsida</taxon>
        <taxon>Ranunculales</taxon>
        <taxon>Papaveraceae</taxon>
        <taxon>Papaveroideae</taxon>
        <taxon>Papaver</taxon>
    </lineage>
</organism>
<proteinExistence type="predicted"/>
<keyword evidence="2" id="KW-1185">Reference proteome</keyword>